<accession>X1A1P5</accession>
<proteinExistence type="predicted"/>
<feature type="non-terminal residue" evidence="1">
    <location>
        <position position="30"/>
    </location>
</feature>
<organism evidence="1">
    <name type="scientific">marine sediment metagenome</name>
    <dbReference type="NCBI Taxonomy" id="412755"/>
    <lineage>
        <taxon>unclassified sequences</taxon>
        <taxon>metagenomes</taxon>
        <taxon>ecological metagenomes</taxon>
    </lineage>
</organism>
<name>X1A1P5_9ZZZZ</name>
<evidence type="ECO:0000313" key="1">
    <source>
        <dbReference type="EMBL" id="GAG75684.1"/>
    </source>
</evidence>
<dbReference type="AlphaFoldDB" id="X1A1P5"/>
<reference evidence="1" key="1">
    <citation type="journal article" date="2014" name="Front. Microbiol.">
        <title>High frequency of phylogenetically diverse reductive dehalogenase-homologous genes in deep subseafloor sedimentary metagenomes.</title>
        <authorList>
            <person name="Kawai M."/>
            <person name="Futagami T."/>
            <person name="Toyoda A."/>
            <person name="Takaki Y."/>
            <person name="Nishi S."/>
            <person name="Hori S."/>
            <person name="Arai W."/>
            <person name="Tsubouchi T."/>
            <person name="Morono Y."/>
            <person name="Uchiyama I."/>
            <person name="Ito T."/>
            <person name="Fujiyama A."/>
            <person name="Inagaki F."/>
            <person name="Takami H."/>
        </authorList>
    </citation>
    <scope>NUCLEOTIDE SEQUENCE</scope>
    <source>
        <strain evidence="1">Expedition CK06-06</strain>
    </source>
</reference>
<comment type="caution">
    <text evidence="1">The sequence shown here is derived from an EMBL/GenBank/DDBJ whole genome shotgun (WGS) entry which is preliminary data.</text>
</comment>
<protein>
    <submittedName>
        <fullName evidence="1">Uncharacterized protein</fullName>
    </submittedName>
</protein>
<dbReference type="EMBL" id="BART01018542">
    <property type="protein sequence ID" value="GAG75684.1"/>
    <property type="molecule type" value="Genomic_DNA"/>
</dbReference>
<sequence>MPQEDRTGPDGRFIDCVDPRTGIRRPLRRY</sequence>
<gene>
    <name evidence="1" type="ORF">S01H4_34973</name>
</gene>